<evidence type="ECO:0000313" key="2">
    <source>
        <dbReference type="EMBL" id="KAG3217926.1"/>
    </source>
</evidence>
<dbReference type="EMBL" id="MJFZ01000316">
    <property type="protein sequence ID" value="RAW31575.1"/>
    <property type="molecule type" value="Genomic_DNA"/>
</dbReference>
<proteinExistence type="predicted"/>
<evidence type="ECO:0000313" key="3">
    <source>
        <dbReference type="EMBL" id="RAW31575.1"/>
    </source>
</evidence>
<name>A0A329S4D5_9STRA</name>
<dbReference type="Proteomes" id="UP000251314">
    <property type="component" value="Unassembled WGS sequence"/>
</dbReference>
<dbReference type="VEuPathDB" id="FungiDB:PC110_g12084"/>
<dbReference type="Proteomes" id="UP000736787">
    <property type="component" value="Unassembled WGS sequence"/>
</dbReference>
<reference evidence="2" key="2">
    <citation type="submission" date="2018-05" db="EMBL/GenBank/DDBJ databases">
        <title>Effector identification in a new, highly contiguous assembly of the strawberry crown rot pathogen Phytophthora cactorum.</title>
        <authorList>
            <person name="Armitage A.D."/>
            <person name="Nellist C.F."/>
            <person name="Bates H."/>
            <person name="Vickerstaff R.J."/>
            <person name="Harrison R.J."/>
        </authorList>
    </citation>
    <scope>NUCLEOTIDE SEQUENCE</scope>
    <source>
        <strain evidence="1">4040</strain>
        <strain evidence="2">P421</strain>
    </source>
</reference>
<dbReference type="Proteomes" id="UP000760860">
    <property type="component" value="Unassembled WGS sequence"/>
</dbReference>
<gene>
    <name evidence="3" type="ORF">PC110_g12084</name>
    <name evidence="1" type="ORF">PC117_g9083</name>
    <name evidence="2" type="ORF">PC129_g11253</name>
</gene>
<dbReference type="AlphaFoldDB" id="A0A329S4D5"/>
<dbReference type="OrthoDB" id="10311722at2759"/>
<evidence type="ECO:0000313" key="4">
    <source>
        <dbReference type="Proteomes" id="UP000251314"/>
    </source>
</evidence>
<sequence length="163" mass="18102">MRELETVVLATLFMQATASGDRLLGVSELAVLSAAQHAQEEHLERHQRRRRLHACQGSIVNPSVNVSDHRSKISIVSMADVVSSTDGDEDAEFHGTNVRENPNAGRGRLLHPGLLSAISDNIHIMTSTSVKTLFARIRTWRFRAAIQATRTRYTVHVTTLPRT</sequence>
<protein>
    <submittedName>
        <fullName evidence="3">Uncharacterized protein</fullName>
    </submittedName>
</protein>
<keyword evidence="4" id="KW-1185">Reference proteome</keyword>
<comment type="caution">
    <text evidence="3">The sequence shown here is derived from an EMBL/GenBank/DDBJ whole genome shotgun (WGS) entry which is preliminary data.</text>
</comment>
<accession>A0A329S4D5</accession>
<reference evidence="3 4" key="1">
    <citation type="submission" date="2018-01" db="EMBL/GenBank/DDBJ databases">
        <title>Draft genome of the strawberry crown rot pathogen Phytophthora cactorum.</title>
        <authorList>
            <person name="Armitage A.D."/>
            <person name="Lysoe E."/>
            <person name="Nellist C.F."/>
            <person name="Harrison R.J."/>
            <person name="Brurberg M.B."/>
        </authorList>
    </citation>
    <scope>NUCLEOTIDE SEQUENCE [LARGE SCALE GENOMIC DNA]</scope>
    <source>
        <strain evidence="3 4">10300</strain>
    </source>
</reference>
<evidence type="ECO:0000313" key="1">
    <source>
        <dbReference type="EMBL" id="KAG2944240.1"/>
    </source>
</evidence>
<dbReference type="EMBL" id="RCMV01000392">
    <property type="protein sequence ID" value="KAG3217926.1"/>
    <property type="molecule type" value="Genomic_DNA"/>
</dbReference>
<organism evidence="3 4">
    <name type="scientific">Phytophthora cactorum</name>
    <dbReference type="NCBI Taxonomy" id="29920"/>
    <lineage>
        <taxon>Eukaryota</taxon>
        <taxon>Sar</taxon>
        <taxon>Stramenopiles</taxon>
        <taxon>Oomycota</taxon>
        <taxon>Peronosporomycetes</taxon>
        <taxon>Peronosporales</taxon>
        <taxon>Peronosporaceae</taxon>
        <taxon>Phytophthora</taxon>
    </lineage>
</organism>
<dbReference type="EMBL" id="RCMK01000204">
    <property type="protein sequence ID" value="KAG2944240.1"/>
    <property type="molecule type" value="Genomic_DNA"/>
</dbReference>